<accession>A0ABN1I320</accession>
<keyword evidence="3" id="KW-0413">Isomerase</keyword>
<name>A0ABN1I320_9GAMM</name>
<dbReference type="CDD" id="cd06558">
    <property type="entry name" value="crotonase-like"/>
    <property type="match status" value="1"/>
</dbReference>
<dbReference type="PANTHER" id="PTHR43684:SF1">
    <property type="entry name" value="ENOYL-COA DELTA ISOMERASE 2"/>
    <property type="match status" value="1"/>
</dbReference>
<comment type="subcellular location">
    <subcellularLocation>
        <location evidence="1">Peroxisome</location>
    </subcellularLocation>
</comment>
<dbReference type="EMBL" id="BAAAET010000001">
    <property type="protein sequence ID" value="GAA0684538.1"/>
    <property type="molecule type" value="Genomic_DNA"/>
</dbReference>
<dbReference type="PANTHER" id="PTHR43684">
    <property type="match status" value="1"/>
</dbReference>
<dbReference type="InterPro" id="IPR029045">
    <property type="entry name" value="ClpP/crotonase-like_dom_sf"/>
</dbReference>
<evidence type="ECO:0000256" key="3">
    <source>
        <dbReference type="ARBA" id="ARBA00023235"/>
    </source>
</evidence>
<dbReference type="SUPFAM" id="SSF52096">
    <property type="entry name" value="ClpP/crotonase"/>
    <property type="match status" value="1"/>
</dbReference>
<dbReference type="InterPro" id="IPR051053">
    <property type="entry name" value="ECH/Chromodomain_protein"/>
</dbReference>
<dbReference type="Proteomes" id="UP001499915">
    <property type="component" value="Unassembled WGS sequence"/>
</dbReference>
<keyword evidence="5" id="KW-1185">Reference proteome</keyword>
<dbReference type="Gene3D" id="3.90.226.10">
    <property type="entry name" value="2-enoyl-CoA Hydratase, Chain A, domain 1"/>
    <property type="match status" value="1"/>
</dbReference>
<evidence type="ECO:0000313" key="5">
    <source>
        <dbReference type="Proteomes" id="UP001499915"/>
    </source>
</evidence>
<proteinExistence type="predicted"/>
<dbReference type="InterPro" id="IPR001753">
    <property type="entry name" value="Enoyl-CoA_hydra/iso"/>
</dbReference>
<evidence type="ECO:0000313" key="4">
    <source>
        <dbReference type="EMBL" id="GAA0684538.1"/>
    </source>
</evidence>
<dbReference type="RefSeq" id="WP_343802469.1">
    <property type="nucleotide sequence ID" value="NZ_BAAAET010000001.1"/>
</dbReference>
<keyword evidence="2" id="KW-0576">Peroxisome</keyword>
<dbReference type="Pfam" id="PF00378">
    <property type="entry name" value="ECH_1"/>
    <property type="match status" value="1"/>
</dbReference>
<evidence type="ECO:0000256" key="1">
    <source>
        <dbReference type="ARBA" id="ARBA00004275"/>
    </source>
</evidence>
<comment type="caution">
    <text evidence="4">The sequence shown here is derived from an EMBL/GenBank/DDBJ whole genome shotgun (WGS) entry which is preliminary data.</text>
</comment>
<evidence type="ECO:0000256" key="2">
    <source>
        <dbReference type="ARBA" id="ARBA00023140"/>
    </source>
</evidence>
<gene>
    <name evidence="4" type="ORF">GCM10009104_07390</name>
</gene>
<sequence length="258" mass="27623">MTDLNSVLVSNQGAVRQLQLNNIARRNALSAAIYHRLSVELKAAADDPAVRVLVISGSEGCFCSGNDLEDFLGNPIRDADHPIFNFMRALNDFPKPVVAAVEGAAVGIGTTLLLHCDLVYSGRSALFKMPFVQLGICPEFASSYLLPRLLGERRAAELLLLGKAVDGQRAEALGLINEVVGDGEALDRALTVAQSLAAMPPKAMRDSKKLLRDSRQPGVERALAAELEVLAGAVNYGELAEAIAALGEKRVPDFSRFE</sequence>
<reference evidence="4 5" key="1">
    <citation type="journal article" date="2019" name="Int. J. Syst. Evol. Microbiol.">
        <title>The Global Catalogue of Microorganisms (GCM) 10K type strain sequencing project: providing services to taxonomists for standard genome sequencing and annotation.</title>
        <authorList>
            <consortium name="The Broad Institute Genomics Platform"/>
            <consortium name="The Broad Institute Genome Sequencing Center for Infectious Disease"/>
            <person name="Wu L."/>
            <person name="Ma J."/>
        </authorList>
    </citation>
    <scope>NUCLEOTIDE SEQUENCE [LARGE SCALE GENOMIC DNA]</scope>
    <source>
        <strain evidence="4 5">JCM 15134</strain>
    </source>
</reference>
<protein>
    <submittedName>
        <fullName evidence="4">Enoyl-CoA hydratase</fullName>
    </submittedName>
</protein>
<organism evidence="4 5">
    <name type="scientific">Marinobacterium maritimum</name>
    <dbReference type="NCBI Taxonomy" id="500162"/>
    <lineage>
        <taxon>Bacteria</taxon>
        <taxon>Pseudomonadati</taxon>
        <taxon>Pseudomonadota</taxon>
        <taxon>Gammaproteobacteria</taxon>
        <taxon>Oceanospirillales</taxon>
        <taxon>Oceanospirillaceae</taxon>
        <taxon>Marinobacterium</taxon>
    </lineage>
</organism>